<organism evidence="6 7">
    <name type="scientific">Spirochaeta isovalerica</name>
    <dbReference type="NCBI Taxonomy" id="150"/>
    <lineage>
        <taxon>Bacteria</taxon>
        <taxon>Pseudomonadati</taxon>
        <taxon>Spirochaetota</taxon>
        <taxon>Spirochaetia</taxon>
        <taxon>Spirochaetales</taxon>
        <taxon>Spirochaetaceae</taxon>
        <taxon>Spirochaeta</taxon>
    </lineage>
</organism>
<evidence type="ECO:0000259" key="5">
    <source>
        <dbReference type="PROSITE" id="PS50887"/>
    </source>
</evidence>
<feature type="domain" description="HAMP" evidence="4">
    <location>
        <begin position="346"/>
        <end position="398"/>
    </location>
</feature>
<dbReference type="InterPro" id="IPR043128">
    <property type="entry name" value="Rev_trsase/Diguanyl_cyclase"/>
</dbReference>
<gene>
    <name evidence="6" type="ORF">HNR50_001976</name>
</gene>
<feature type="domain" description="GGDEF" evidence="5">
    <location>
        <begin position="445"/>
        <end position="573"/>
    </location>
</feature>
<dbReference type="Pfam" id="PF00672">
    <property type="entry name" value="HAMP"/>
    <property type="match status" value="1"/>
</dbReference>
<dbReference type="GO" id="GO:1902201">
    <property type="term" value="P:negative regulation of bacterial-type flagellum-dependent cell motility"/>
    <property type="evidence" value="ECO:0007669"/>
    <property type="project" value="TreeGrafter"/>
</dbReference>
<dbReference type="PANTHER" id="PTHR45138">
    <property type="entry name" value="REGULATORY COMPONENTS OF SENSORY TRANSDUCTION SYSTEM"/>
    <property type="match status" value="1"/>
</dbReference>
<evidence type="ECO:0000256" key="3">
    <source>
        <dbReference type="SAM" id="Phobius"/>
    </source>
</evidence>
<dbReference type="EC" id="2.7.7.65" evidence="1"/>
<dbReference type="CDD" id="cd06225">
    <property type="entry name" value="HAMP"/>
    <property type="match status" value="1"/>
</dbReference>
<keyword evidence="3" id="KW-0812">Transmembrane</keyword>
<keyword evidence="3" id="KW-1133">Transmembrane helix</keyword>
<feature type="transmembrane region" description="Helical" evidence="3">
    <location>
        <begin position="322"/>
        <end position="344"/>
    </location>
</feature>
<dbReference type="InterPro" id="IPR050469">
    <property type="entry name" value="Diguanylate_Cyclase"/>
</dbReference>
<dbReference type="Proteomes" id="UP000587760">
    <property type="component" value="Unassembled WGS sequence"/>
</dbReference>
<keyword evidence="7" id="KW-1185">Reference proteome</keyword>
<proteinExistence type="predicted"/>
<dbReference type="SUPFAM" id="SSF55073">
    <property type="entry name" value="Nucleotide cyclase"/>
    <property type="match status" value="1"/>
</dbReference>
<dbReference type="CDD" id="cd01949">
    <property type="entry name" value="GGDEF"/>
    <property type="match status" value="1"/>
</dbReference>
<evidence type="ECO:0000256" key="2">
    <source>
        <dbReference type="ARBA" id="ARBA00034247"/>
    </source>
</evidence>
<evidence type="ECO:0000313" key="6">
    <source>
        <dbReference type="EMBL" id="MBB6480313.1"/>
    </source>
</evidence>
<dbReference type="GO" id="GO:0007165">
    <property type="term" value="P:signal transduction"/>
    <property type="evidence" value="ECO:0007669"/>
    <property type="project" value="InterPro"/>
</dbReference>
<dbReference type="GO" id="GO:0043709">
    <property type="term" value="P:cell adhesion involved in single-species biofilm formation"/>
    <property type="evidence" value="ECO:0007669"/>
    <property type="project" value="TreeGrafter"/>
</dbReference>
<comment type="catalytic activity">
    <reaction evidence="2">
        <text>2 GTP = 3',3'-c-di-GMP + 2 diphosphate</text>
        <dbReference type="Rhea" id="RHEA:24898"/>
        <dbReference type="ChEBI" id="CHEBI:33019"/>
        <dbReference type="ChEBI" id="CHEBI:37565"/>
        <dbReference type="ChEBI" id="CHEBI:58805"/>
        <dbReference type="EC" id="2.7.7.65"/>
    </reaction>
</comment>
<reference evidence="6 7" key="1">
    <citation type="submission" date="2020-08" db="EMBL/GenBank/DDBJ databases">
        <title>Genomic Encyclopedia of Type Strains, Phase IV (KMG-IV): sequencing the most valuable type-strain genomes for metagenomic binning, comparative biology and taxonomic classification.</title>
        <authorList>
            <person name="Goeker M."/>
        </authorList>
    </citation>
    <scope>NUCLEOTIDE SEQUENCE [LARGE SCALE GENOMIC DNA]</scope>
    <source>
        <strain evidence="6 7">DSM 2461</strain>
    </source>
</reference>
<dbReference type="InterPro" id="IPR029787">
    <property type="entry name" value="Nucleotide_cyclase"/>
</dbReference>
<dbReference type="SMART" id="SM00267">
    <property type="entry name" value="GGDEF"/>
    <property type="match status" value="1"/>
</dbReference>
<evidence type="ECO:0000313" key="7">
    <source>
        <dbReference type="Proteomes" id="UP000587760"/>
    </source>
</evidence>
<dbReference type="InterPro" id="IPR003660">
    <property type="entry name" value="HAMP_dom"/>
</dbReference>
<accession>A0A841R8T8</accession>
<dbReference type="AlphaFoldDB" id="A0A841R8T8"/>
<sequence length="573" mass="64041">MFSTGKGMSLRFRFSIITFLLLIAASVLTYALVAKIVSSVVDSWGRRVVEIQVLNDSARILQPLEREIGIAQEMAGNTAIQSLARHPEDSGLFEPALSEMENYRQKFQSHSYFVALNRNGSYYHNNAENEYSGSELRYYLNPENEADIWFYRLIEEGLDFHLNVNPDAELGITNLWIDILMRDIAGDIGDEILGVVGTGIPLEVFLSEVVNVHQAGVTTLFVDRYGAIQLYRDPEMIDYASFVKPEQDKHTIDLLLTDPGECAQAYAIMEKLLEADDLQKIETLKAVIGGEQILAGIAYLPTIGWYEISLLNIGEIMPVSRFIPAIIIFILILIGVLIILSLFLRIEIFKPIGALEKATRRLGKDSHEELDLPSGKGEIDALIKSFASMADAIRFYTDDLEKQVEARTAELKDLMLTDPLTGLLNRRGMTERLKGQNERSARTKETFGLIWIDIDYFKEVNDSFGHAMGDTVLTAVSSIFIESIRPYDHASRWGGDEFLILLSPETPDDLRRIIDRLLSSIRSWSSPDAPSLTISIGATTSDGGESIDEVLQRADEALYSAKNSGRNRAVIAD</sequence>
<dbReference type="Gene3D" id="6.10.340.10">
    <property type="match status" value="1"/>
</dbReference>
<dbReference type="GO" id="GO:0052621">
    <property type="term" value="F:diguanylate cyclase activity"/>
    <property type="evidence" value="ECO:0007669"/>
    <property type="project" value="UniProtKB-EC"/>
</dbReference>
<keyword evidence="3" id="KW-0472">Membrane</keyword>
<dbReference type="PROSITE" id="PS50887">
    <property type="entry name" value="GGDEF"/>
    <property type="match status" value="1"/>
</dbReference>
<evidence type="ECO:0000256" key="1">
    <source>
        <dbReference type="ARBA" id="ARBA00012528"/>
    </source>
</evidence>
<dbReference type="RefSeq" id="WP_221439853.1">
    <property type="nucleotide sequence ID" value="NZ_JACHGJ010000003.1"/>
</dbReference>
<dbReference type="PROSITE" id="PS50885">
    <property type="entry name" value="HAMP"/>
    <property type="match status" value="1"/>
</dbReference>
<name>A0A841R8T8_9SPIO</name>
<dbReference type="PANTHER" id="PTHR45138:SF9">
    <property type="entry name" value="DIGUANYLATE CYCLASE DGCM-RELATED"/>
    <property type="match status" value="1"/>
</dbReference>
<dbReference type="Pfam" id="PF00990">
    <property type="entry name" value="GGDEF"/>
    <property type="match status" value="1"/>
</dbReference>
<dbReference type="InterPro" id="IPR000160">
    <property type="entry name" value="GGDEF_dom"/>
</dbReference>
<comment type="caution">
    <text evidence="6">The sequence shown here is derived from an EMBL/GenBank/DDBJ whole genome shotgun (WGS) entry which is preliminary data.</text>
</comment>
<dbReference type="FunFam" id="3.30.70.270:FF:000001">
    <property type="entry name" value="Diguanylate cyclase domain protein"/>
    <property type="match status" value="1"/>
</dbReference>
<dbReference type="EMBL" id="JACHGJ010000003">
    <property type="protein sequence ID" value="MBB6480313.1"/>
    <property type="molecule type" value="Genomic_DNA"/>
</dbReference>
<dbReference type="Gene3D" id="3.30.70.270">
    <property type="match status" value="1"/>
</dbReference>
<dbReference type="GO" id="GO:0005886">
    <property type="term" value="C:plasma membrane"/>
    <property type="evidence" value="ECO:0007669"/>
    <property type="project" value="TreeGrafter"/>
</dbReference>
<evidence type="ECO:0000259" key="4">
    <source>
        <dbReference type="PROSITE" id="PS50885"/>
    </source>
</evidence>
<protein>
    <recommendedName>
        <fullName evidence="1">diguanylate cyclase</fullName>
        <ecNumber evidence="1">2.7.7.65</ecNumber>
    </recommendedName>
</protein>
<dbReference type="NCBIfam" id="TIGR00254">
    <property type="entry name" value="GGDEF"/>
    <property type="match status" value="1"/>
</dbReference>